<evidence type="ECO:0000313" key="2">
    <source>
        <dbReference type="Proteomes" id="UP001212263"/>
    </source>
</evidence>
<comment type="caution">
    <text evidence="1">The sequence shown here is derived from an EMBL/GenBank/DDBJ whole genome shotgun (WGS) entry which is preliminary data.</text>
</comment>
<proteinExistence type="predicted"/>
<dbReference type="EMBL" id="JAQMRD010000028">
    <property type="protein sequence ID" value="MDB9224605.1"/>
    <property type="molecule type" value="Genomic_DNA"/>
</dbReference>
<gene>
    <name evidence="1" type="ORF">PN645_16610</name>
</gene>
<reference evidence="1" key="1">
    <citation type="submission" date="2023-01" db="EMBL/GenBank/DDBJ databases">
        <title>Human gut microbiome strain richness.</title>
        <authorList>
            <person name="Chen-Liaw A."/>
        </authorList>
    </citation>
    <scope>NUCLEOTIDE SEQUENCE</scope>
    <source>
        <strain evidence="1">RTP21484st1_B7_RTP21484_190118</strain>
    </source>
</reference>
<evidence type="ECO:0000313" key="1">
    <source>
        <dbReference type="EMBL" id="MDB9224605.1"/>
    </source>
</evidence>
<dbReference type="AlphaFoldDB" id="A0AAW6FMC4"/>
<dbReference type="RefSeq" id="WP_272054613.1">
    <property type="nucleotide sequence ID" value="NZ_JAQMRB010000012.1"/>
</dbReference>
<accession>A0AAW6FMC4</accession>
<organism evidence="1 2">
    <name type="scientific">Odoribacter splanchnicus</name>
    <dbReference type="NCBI Taxonomy" id="28118"/>
    <lineage>
        <taxon>Bacteria</taxon>
        <taxon>Pseudomonadati</taxon>
        <taxon>Bacteroidota</taxon>
        <taxon>Bacteroidia</taxon>
        <taxon>Bacteroidales</taxon>
        <taxon>Odoribacteraceae</taxon>
        <taxon>Odoribacter</taxon>
    </lineage>
</organism>
<dbReference type="Proteomes" id="UP001212263">
    <property type="component" value="Unassembled WGS sequence"/>
</dbReference>
<sequence>MEAVNGGCYGKTGSGNAMEINWTPQAIDSLIETVRFVDCHFGKRIAQDIVLLKDLLI</sequence>
<protein>
    <submittedName>
        <fullName evidence="1">Uncharacterized protein</fullName>
    </submittedName>
</protein>
<name>A0AAW6FMC4_9BACT</name>